<dbReference type="GO" id="GO:0016020">
    <property type="term" value="C:membrane"/>
    <property type="evidence" value="ECO:0007669"/>
    <property type="project" value="TreeGrafter"/>
</dbReference>
<feature type="signal peptide" evidence="6">
    <location>
        <begin position="1"/>
        <end position="20"/>
    </location>
</feature>
<dbReference type="SUPFAM" id="SSF55545">
    <property type="entry name" value="beta-N-acetylhexosaminidase-like domain"/>
    <property type="match status" value="1"/>
</dbReference>
<dbReference type="PANTHER" id="PTHR22600">
    <property type="entry name" value="BETA-HEXOSAMINIDASE"/>
    <property type="match status" value="1"/>
</dbReference>
<proteinExistence type="inferred from homology"/>
<evidence type="ECO:0000259" key="8">
    <source>
        <dbReference type="Pfam" id="PF02838"/>
    </source>
</evidence>
<evidence type="ECO:0000313" key="9">
    <source>
        <dbReference type="EMBL" id="HIW10030.1"/>
    </source>
</evidence>
<comment type="caution">
    <text evidence="9">The sequence shown here is derived from an EMBL/GenBank/DDBJ whole genome shotgun (WGS) entry which is preliminary data.</text>
</comment>
<evidence type="ECO:0000256" key="1">
    <source>
        <dbReference type="ARBA" id="ARBA00001231"/>
    </source>
</evidence>
<dbReference type="GO" id="GO:0005975">
    <property type="term" value="P:carbohydrate metabolic process"/>
    <property type="evidence" value="ECO:0007669"/>
    <property type="project" value="InterPro"/>
</dbReference>
<dbReference type="Gene3D" id="3.20.20.80">
    <property type="entry name" value="Glycosidases"/>
    <property type="match status" value="1"/>
</dbReference>
<sequence length="612" mass="68753">MKRILLTLLLTAACAAPLTAKNTPYEVTLPALIPAPQQVEVTGPYLVPLLKVKSTIDTTLDLPAEGYILETFRRGVRITAKDRQGEIWAYQTLRQLTDSRGLVPNVRIIDWPAFRWRGFMHDTGRNFIPVEELKRQIDLLSQYKINLFHWHLTDYPAWRIESRAFPQLNDPLYQRAGRDQGKFYTYGEIRDVIAHARKRGMLVIPEIDMPGHSTYFERTFGFGMSDPRGMKILEEAVGEFCREISAADAPCLHIGSDEVHISNPTEFMQWADSLVRAHGRTPMVWDPGLKPASAATIRQVWSEAPGYLETIAGGGPMVDSYMGYLNNYDPLSFVPRMLLHAPCGKAQGDSLALGGILCLWNDTKAPSVAEVLRNNGAWSGLLPFAERLWHGGEMPAGVPAHPSLYPDPETPAGEMLREFETRMEAHKRDLLRDEPFCWWPNASLTWRVSEPTTVGSDTSGLQWHTVYGGVVDVDALFSTLGIERPDSGVVWAEMTLTVPRNTVLRAQVGFEAPSRSNRISNGIGQQGQWETGSELWVNGERIAPPTWNEPGAYAFPFNTWAKPEEELPYTAEQLFWTRPSVALPLRAGKNTIRLCSRKVFPGQHWIFAVIPH</sequence>
<keyword evidence="6" id="KW-0732">Signal</keyword>
<keyword evidence="4" id="KW-0378">Hydrolase</keyword>
<organism evidence="9 10">
    <name type="scientific">Candidatus Rikenella faecigallinarum</name>
    <dbReference type="NCBI Taxonomy" id="2838745"/>
    <lineage>
        <taxon>Bacteria</taxon>
        <taxon>Pseudomonadati</taxon>
        <taxon>Bacteroidota</taxon>
        <taxon>Bacteroidia</taxon>
        <taxon>Bacteroidales</taxon>
        <taxon>Rikenellaceae</taxon>
        <taxon>Rikenella</taxon>
    </lineage>
</organism>
<dbReference type="AlphaFoldDB" id="A0A9D1QAZ1"/>
<dbReference type="EMBL" id="DXHL01000006">
    <property type="protein sequence ID" value="HIW10030.1"/>
    <property type="molecule type" value="Genomic_DNA"/>
</dbReference>
<gene>
    <name evidence="9" type="ORF">H9888_00875</name>
</gene>
<feature type="domain" description="Beta-hexosaminidase bacterial type N-terminal" evidence="8">
    <location>
        <begin position="58"/>
        <end position="111"/>
    </location>
</feature>
<evidence type="ECO:0000256" key="3">
    <source>
        <dbReference type="ARBA" id="ARBA00012663"/>
    </source>
</evidence>
<protein>
    <recommendedName>
        <fullName evidence="3">beta-N-acetylhexosaminidase</fullName>
        <ecNumber evidence="3">3.2.1.52</ecNumber>
    </recommendedName>
</protein>
<evidence type="ECO:0000256" key="5">
    <source>
        <dbReference type="ARBA" id="ARBA00023295"/>
    </source>
</evidence>
<dbReference type="InterPro" id="IPR015882">
    <property type="entry name" value="HEX_bac_N"/>
</dbReference>
<dbReference type="InterPro" id="IPR029018">
    <property type="entry name" value="Hex-like_dom2"/>
</dbReference>
<evidence type="ECO:0000259" key="7">
    <source>
        <dbReference type="Pfam" id="PF00728"/>
    </source>
</evidence>
<accession>A0A9D1QAZ1</accession>
<dbReference type="SUPFAM" id="SSF51445">
    <property type="entry name" value="(Trans)glycosidases"/>
    <property type="match status" value="1"/>
</dbReference>
<dbReference type="InterPro" id="IPR017853">
    <property type="entry name" value="GH"/>
</dbReference>
<dbReference type="Proteomes" id="UP000823926">
    <property type="component" value="Unassembled WGS sequence"/>
</dbReference>
<comment type="similarity">
    <text evidence="2">Belongs to the glycosyl hydrolase 20 family.</text>
</comment>
<dbReference type="PANTHER" id="PTHR22600:SF57">
    <property type="entry name" value="BETA-N-ACETYLHEXOSAMINIDASE"/>
    <property type="match status" value="1"/>
</dbReference>
<reference evidence="9" key="2">
    <citation type="submission" date="2021-04" db="EMBL/GenBank/DDBJ databases">
        <authorList>
            <person name="Gilroy R."/>
        </authorList>
    </citation>
    <scope>NUCLEOTIDE SEQUENCE</scope>
    <source>
        <strain evidence="9">ChiBcec15-1070</strain>
    </source>
</reference>
<feature type="domain" description="Glycoside hydrolase family 20 catalytic" evidence="7">
    <location>
        <begin position="114"/>
        <end position="215"/>
    </location>
</feature>
<dbReference type="GO" id="GO:0004563">
    <property type="term" value="F:beta-N-acetylhexosaminidase activity"/>
    <property type="evidence" value="ECO:0007669"/>
    <property type="project" value="UniProtKB-EC"/>
</dbReference>
<evidence type="ECO:0000313" key="10">
    <source>
        <dbReference type="Proteomes" id="UP000823926"/>
    </source>
</evidence>
<evidence type="ECO:0000256" key="2">
    <source>
        <dbReference type="ARBA" id="ARBA00006285"/>
    </source>
</evidence>
<dbReference type="InterPro" id="IPR015883">
    <property type="entry name" value="Glyco_hydro_20_cat"/>
</dbReference>
<dbReference type="Pfam" id="PF00728">
    <property type="entry name" value="Glyco_hydro_20"/>
    <property type="match status" value="1"/>
</dbReference>
<name>A0A9D1QAZ1_9BACT</name>
<dbReference type="InterPro" id="IPR025705">
    <property type="entry name" value="Beta_hexosaminidase_sua/sub"/>
</dbReference>
<comment type="catalytic activity">
    <reaction evidence="1">
        <text>Hydrolysis of terminal non-reducing N-acetyl-D-hexosamine residues in N-acetyl-beta-D-hexosaminides.</text>
        <dbReference type="EC" id="3.2.1.52"/>
    </reaction>
</comment>
<feature type="chain" id="PRO_5039566518" description="beta-N-acetylhexosaminidase" evidence="6">
    <location>
        <begin position="21"/>
        <end position="612"/>
    </location>
</feature>
<evidence type="ECO:0000256" key="4">
    <source>
        <dbReference type="ARBA" id="ARBA00022801"/>
    </source>
</evidence>
<reference evidence="9" key="1">
    <citation type="journal article" date="2021" name="PeerJ">
        <title>Extensive microbial diversity within the chicken gut microbiome revealed by metagenomics and culture.</title>
        <authorList>
            <person name="Gilroy R."/>
            <person name="Ravi A."/>
            <person name="Getino M."/>
            <person name="Pursley I."/>
            <person name="Horton D.L."/>
            <person name="Alikhan N.F."/>
            <person name="Baker D."/>
            <person name="Gharbi K."/>
            <person name="Hall N."/>
            <person name="Watson M."/>
            <person name="Adriaenssens E.M."/>
            <person name="Foster-Nyarko E."/>
            <person name="Jarju S."/>
            <person name="Secka A."/>
            <person name="Antonio M."/>
            <person name="Oren A."/>
            <person name="Chaudhuri R.R."/>
            <person name="La Ragione R."/>
            <person name="Hildebrand F."/>
            <person name="Pallen M.J."/>
        </authorList>
    </citation>
    <scope>NUCLEOTIDE SEQUENCE</scope>
    <source>
        <strain evidence="9">ChiBcec15-1070</strain>
    </source>
</reference>
<dbReference type="GO" id="GO:0030203">
    <property type="term" value="P:glycosaminoglycan metabolic process"/>
    <property type="evidence" value="ECO:0007669"/>
    <property type="project" value="TreeGrafter"/>
</dbReference>
<dbReference type="Pfam" id="PF02838">
    <property type="entry name" value="Glyco_hydro_20b"/>
    <property type="match status" value="1"/>
</dbReference>
<dbReference type="Gene3D" id="3.30.379.10">
    <property type="entry name" value="Chitobiase/beta-hexosaminidase domain 2-like"/>
    <property type="match status" value="1"/>
</dbReference>
<evidence type="ECO:0000256" key="6">
    <source>
        <dbReference type="SAM" id="SignalP"/>
    </source>
</evidence>
<dbReference type="EC" id="3.2.1.52" evidence="3"/>
<dbReference type="PRINTS" id="PR00738">
    <property type="entry name" value="GLHYDRLASE20"/>
</dbReference>
<keyword evidence="5" id="KW-0326">Glycosidase</keyword>